<evidence type="ECO:0000313" key="1">
    <source>
        <dbReference type="EMBL" id="UNM96055.1"/>
    </source>
</evidence>
<accession>A0ABY3X2D8</accession>
<evidence type="ECO:0000313" key="2">
    <source>
        <dbReference type="Proteomes" id="UP000829542"/>
    </source>
</evidence>
<name>A0ABY3X2D8_9GAMM</name>
<sequence length="81" mass="9389">MIINIANKLITEQKRIEHSPMPYISLMTIVRREFSHQALLKFEGNAYKASQKLNMNRRTFMSNLGMSAGEWKMKNMPDDAA</sequence>
<protein>
    <recommendedName>
        <fullName evidence="3">DNA binding HTH domain-containing protein</fullName>
    </recommendedName>
</protein>
<gene>
    <name evidence="1" type="ORF">MMG00_12775</name>
</gene>
<reference evidence="1 2" key="1">
    <citation type="submission" date="2022-03" db="EMBL/GenBank/DDBJ databases">
        <title>Ignatzschineria rhizosphaerae HR5S32.</title>
        <authorList>
            <person name="Sun J.Q."/>
            <person name="Feng J.Y."/>
        </authorList>
    </citation>
    <scope>NUCLEOTIDE SEQUENCE [LARGE SCALE GENOMIC DNA]</scope>
    <source>
        <strain evidence="1 2">HR5S32</strain>
    </source>
</reference>
<organism evidence="1 2">
    <name type="scientific">Ignatzschineria rhizosphaerae</name>
    <dbReference type="NCBI Taxonomy" id="2923279"/>
    <lineage>
        <taxon>Bacteria</taxon>
        <taxon>Pseudomonadati</taxon>
        <taxon>Pseudomonadota</taxon>
        <taxon>Gammaproteobacteria</taxon>
        <taxon>Cardiobacteriales</taxon>
        <taxon>Ignatzschineriaceae</taxon>
        <taxon>Ignatzschineria</taxon>
    </lineage>
</organism>
<proteinExistence type="predicted"/>
<keyword evidence="2" id="KW-1185">Reference proteome</keyword>
<evidence type="ECO:0008006" key="3">
    <source>
        <dbReference type="Google" id="ProtNLM"/>
    </source>
</evidence>
<dbReference type="EMBL" id="CP093379">
    <property type="protein sequence ID" value="UNM96055.1"/>
    <property type="molecule type" value="Genomic_DNA"/>
</dbReference>
<dbReference type="Proteomes" id="UP000829542">
    <property type="component" value="Chromosome"/>
</dbReference>
<dbReference type="RefSeq" id="WP_242148966.1">
    <property type="nucleotide sequence ID" value="NZ_CP093379.1"/>
</dbReference>